<organism evidence="2 3">
    <name type="scientific">Caldivirga maquilingensis (strain ATCC 700844 / DSM 13496 / JCM 10307 / IC-167)</name>
    <dbReference type="NCBI Taxonomy" id="397948"/>
    <lineage>
        <taxon>Archaea</taxon>
        <taxon>Thermoproteota</taxon>
        <taxon>Thermoprotei</taxon>
        <taxon>Thermoproteales</taxon>
        <taxon>Thermoproteaceae</taxon>
        <taxon>Caldivirga</taxon>
    </lineage>
</organism>
<evidence type="ECO:0000313" key="3">
    <source>
        <dbReference type="Proteomes" id="UP000001137"/>
    </source>
</evidence>
<evidence type="ECO:0000256" key="1">
    <source>
        <dbReference type="SAM" id="Phobius"/>
    </source>
</evidence>
<dbReference type="RefSeq" id="WP_012185598.1">
    <property type="nucleotide sequence ID" value="NC_009954.1"/>
</dbReference>
<proteinExistence type="predicted"/>
<gene>
    <name evidence="2" type="ordered locus">Cmaq_0534</name>
</gene>
<evidence type="ECO:0008006" key="4">
    <source>
        <dbReference type="Google" id="ProtNLM"/>
    </source>
</evidence>
<dbReference type="GeneID" id="5709765"/>
<dbReference type="HOGENOM" id="CLU_534865_0_0_2"/>
<evidence type="ECO:0000313" key="2">
    <source>
        <dbReference type="EMBL" id="ABW01378.1"/>
    </source>
</evidence>
<dbReference type="OrthoDB" id="380142at2157"/>
<sequence length="509" mass="55736">MLILLSLKLMAYALLSIMGNASCVMVPSINNTVINLTLNGTGFELTLIKSNITVTGLNLTLNNYYNVSIMGKYAEEFMKLGEAYCEGSFGKMYIIGNNAYFINSTSSGLIVGVTGNLTINEVSMTCPMVPALNTPYIKVIYINGTGCLITTKLGGGVHMARNMTSVNLMLNGFMPIPFKVTFSGIFNTYTYGGGLGLGNAFPTSVLLVTKSAELVARVESSAPFYLRFYVFDNVTKGYSLNYTLKPIVSFETIPYTVVMFTGNVTDCRVYNVTVYLIHPENIIPIPIPVNENESFVVARYVEIEYTNPPSSLLYLIEPGKVLMVSNPVSEVGYSVEACKATSVEAAAINDPYALLYRSTVKLPVTINATTPMKGALAIFKLFNNDTVKELLSNALNYPWSPLVASAAAMYLYRASGYPARVILGTIPVKYDGEYLEYGYLPWVELYYGGWIDFKPYRGLPVSPNGGGLGALFTKYGIVNYVGVSVLLVLPALLIYYLYLYLTARGVYSE</sequence>
<protein>
    <recommendedName>
        <fullName evidence="4">Transglutaminase domain-containing protein</fullName>
    </recommendedName>
</protein>
<dbReference type="Proteomes" id="UP000001137">
    <property type="component" value="Chromosome"/>
</dbReference>
<keyword evidence="1" id="KW-0472">Membrane</keyword>
<dbReference type="EMBL" id="CP000852">
    <property type="protein sequence ID" value="ABW01378.1"/>
    <property type="molecule type" value="Genomic_DNA"/>
</dbReference>
<feature type="transmembrane region" description="Helical" evidence="1">
    <location>
        <begin position="480"/>
        <end position="501"/>
    </location>
</feature>
<keyword evidence="1" id="KW-1133">Transmembrane helix</keyword>
<reference evidence="2 3" key="1">
    <citation type="submission" date="2007-10" db="EMBL/GenBank/DDBJ databases">
        <title>Complete sequence of Caldivirga maquilingensis IC-167.</title>
        <authorList>
            <consortium name="US DOE Joint Genome Institute"/>
            <person name="Copeland A."/>
            <person name="Lucas S."/>
            <person name="Lapidus A."/>
            <person name="Barry K."/>
            <person name="Glavina del Rio T."/>
            <person name="Dalin E."/>
            <person name="Tice H."/>
            <person name="Pitluck S."/>
            <person name="Saunders E."/>
            <person name="Brettin T."/>
            <person name="Bruce D."/>
            <person name="Detter J.C."/>
            <person name="Han C."/>
            <person name="Schmutz J."/>
            <person name="Larimer F."/>
            <person name="Land M."/>
            <person name="Hauser L."/>
            <person name="Kyrpides N."/>
            <person name="Ivanova N."/>
            <person name="Biddle J.F."/>
            <person name="Zhang Z."/>
            <person name="Fitz-Gibbon S.T."/>
            <person name="Lowe T.M."/>
            <person name="Saltikov C."/>
            <person name="House C.H."/>
            <person name="Richardson P."/>
        </authorList>
    </citation>
    <scope>NUCLEOTIDE SEQUENCE [LARGE SCALE GENOMIC DNA]</scope>
    <source>
        <strain evidence="3">ATCC 700844 / DSM 13496 / JCM 10307 / IC-167</strain>
    </source>
</reference>
<keyword evidence="3" id="KW-1185">Reference proteome</keyword>
<keyword evidence="1" id="KW-0812">Transmembrane</keyword>
<name>A8MC72_CALMQ</name>
<accession>A8MC72</accession>
<dbReference type="AlphaFoldDB" id="A8MC72"/>
<dbReference type="KEGG" id="cma:Cmaq_0534"/>
<dbReference type="STRING" id="397948.Cmaq_0534"/>